<keyword evidence="1" id="KW-0732">Signal</keyword>
<feature type="chain" id="PRO_5012876480" evidence="1">
    <location>
        <begin position="20"/>
        <end position="109"/>
    </location>
</feature>
<reference evidence="3" key="1">
    <citation type="submission" date="2017-05" db="EMBL/GenBank/DDBJ databases">
        <authorList>
            <person name="Barney B.M."/>
        </authorList>
    </citation>
    <scope>NUCLEOTIDE SEQUENCE [LARGE SCALE GENOMIC DNA]</scope>
    <source>
        <strain evidence="3">PSBB022</strain>
    </source>
</reference>
<keyword evidence="3" id="KW-1185">Reference proteome</keyword>
<sequence>MKRFFFGGFIIFQSFFSMAGTTVETKITYVGVNSNNIVFFGVDKVIEEPGCPGDQIIIPPDSPIKEKILSVALTAKASGAPVQVRTKGCHLGKPAMLSDASDWGWLYIK</sequence>
<evidence type="ECO:0000256" key="1">
    <source>
        <dbReference type="SAM" id="SignalP"/>
    </source>
</evidence>
<dbReference type="Proteomes" id="UP000216101">
    <property type="component" value="Unassembled WGS sequence"/>
</dbReference>
<accession>A0A266Q8F3</accession>
<evidence type="ECO:0000313" key="2">
    <source>
        <dbReference type="EMBL" id="OZY86100.1"/>
    </source>
</evidence>
<gene>
    <name evidence="2" type="ORF">CBP51_03455</name>
</gene>
<dbReference type="RefSeq" id="WP_094983856.1">
    <property type="nucleotide sequence ID" value="NZ_NHNI01000001.1"/>
</dbReference>
<evidence type="ECO:0000313" key="3">
    <source>
        <dbReference type="Proteomes" id="UP000216101"/>
    </source>
</evidence>
<organism evidence="2 3">
    <name type="scientific">Cellvibrio mixtus</name>
    <dbReference type="NCBI Taxonomy" id="39650"/>
    <lineage>
        <taxon>Bacteria</taxon>
        <taxon>Pseudomonadati</taxon>
        <taxon>Pseudomonadota</taxon>
        <taxon>Gammaproteobacteria</taxon>
        <taxon>Cellvibrionales</taxon>
        <taxon>Cellvibrionaceae</taxon>
        <taxon>Cellvibrio</taxon>
    </lineage>
</organism>
<feature type="signal peptide" evidence="1">
    <location>
        <begin position="1"/>
        <end position="19"/>
    </location>
</feature>
<dbReference type="EMBL" id="NHNI01000001">
    <property type="protein sequence ID" value="OZY86100.1"/>
    <property type="molecule type" value="Genomic_DNA"/>
</dbReference>
<protein>
    <submittedName>
        <fullName evidence="2">Uncharacterized protein</fullName>
    </submittedName>
</protein>
<dbReference type="AlphaFoldDB" id="A0A266Q8F3"/>
<comment type="caution">
    <text evidence="2">The sequence shown here is derived from an EMBL/GenBank/DDBJ whole genome shotgun (WGS) entry which is preliminary data.</text>
</comment>
<name>A0A266Q8F3_9GAMM</name>
<proteinExistence type="predicted"/>